<dbReference type="CTD" id="35100"/>
<dbReference type="GO" id="GO:0070129">
    <property type="term" value="P:regulation of mitochondrial translation"/>
    <property type="evidence" value="ECO:0007669"/>
    <property type="project" value="TreeGrafter"/>
</dbReference>
<dbReference type="GO" id="GO:0005739">
    <property type="term" value="C:mitochondrion"/>
    <property type="evidence" value="ECO:0007669"/>
    <property type="project" value="TreeGrafter"/>
</dbReference>
<dbReference type="AlphaFoldDB" id="A0A6I9WXR7"/>
<dbReference type="PANTHER" id="PTHR46669:SF1">
    <property type="entry name" value="LEUCINE-RICH PPR MOTIF-CONTAINING PROTEIN, MITOCHONDRIAL"/>
    <property type="match status" value="1"/>
</dbReference>
<sequence length="989" mass="114592">MLHLRKYITLVIRSQPYLSRCKATSCLLQRGDYVFQYVQPGLVRHAYLRPESYISTCNRTYSTTVTQTSQSNIIDQKLMLFCDDVKKGHISASNIKEIIELYEKNDYQLPPDIGVLLLRCCGDLLSDLENTERRQLADQVWRLAKKNSEKLTLEYYNTLLEVYKENSQSVDPHKFLCNMSVEPDENTYRLLFNIATKVNNSKCLWDILSMTKDKHIVIFEEAANTLVQIYISNGNIAEAEQVITLMQDAKLPTTKAYTELACRYAKLGDIPNLVKILNEEPQDDLSLLKIIKVLSISNNGRHIPYVLNFLITSVPTIEPKISKLIIELINADQIMDAHTIINCLAKNNTTKDIAPIFVNSFMNELIILNTPINDIIKYVNDFIDFDCNRQALLDTAEIGLKLGREKLCLAAFEAMKIKRMEVRPHYYWPLLIKAHHEEGETQVFSLIKSMIDANVEVDSDTLLNFVFPYINTTNPIATLQKLLQINIAHAVIYTPLLSFLLSQNRIQDLELLYKYNKHSKVYFKELMKPLLNAYLATKDFKNCIMLLTAFPQGRDFIGIFLRSLLKVSSIKIEDLEELKKHKVKISQEDATIIKNRLQEKDIYVTTKQLNLIDDLVDPSMENSKMFRSAYLSPKELSCVLIERNLQKRNTKNILHKLLIGYCEENNLKKAEEIKQEYDARQYEWTPGMKLTLFQLYLKHDKLKEAEALLSDLQVPNKFHIDKSKILMYVTALIKAGEITKAFKVINTFDTDDRQIMQQQCCTLLQILAQSRHHGYTRKMLNLLVERKYCKINTELLKPVMAEALKNNNILETVDIFKKCAQKYHKTPLALELLTTLLKQKATSNLYNIKNCIEQVYETIVTIYSVDVANTLLAIALGILNEKKKLQTLLQKHELSMETLIYYIKNAKNSSDLDGLWNIFIITNTNNFDRNTMCEMLLSTYCKFGDRERILELWKIMCTKNIEFSEYFKNEFIHYLSLNKIPLPPELTKT</sequence>
<evidence type="ECO:0000313" key="2">
    <source>
        <dbReference type="RefSeq" id="XP_011648344.1"/>
    </source>
</evidence>
<dbReference type="Pfam" id="PF01535">
    <property type="entry name" value="PPR"/>
    <property type="match status" value="1"/>
</dbReference>
<evidence type="ECO:0000313" key="1">
    <source>
        <dbReference type="Proteomes" id="UP000504615"/>
    </source>
</evidence>
<dbReference type="InterPro" id="IPR033490">
    <property type="entry name" value="LRP130"/>
</dbReference>
<protein>
    <submittedName>
        <fullName evidence="2">Leucine-rich PPR motif-containing protein, mitochondrial-like</fullName>
    </submittedName>
</protein>
<proteinExistence type="predicted"/>
<dbReference type="InterPro" id="IPR011990">
    <property type="entry name" value="TPR-like_helical_dom_sf"/>
</dbReference>
<dbReference type="GO" id="GO:0005634">
    <property type="term" value="C:nucleus"/>
    <property type="evidence" value="ECO:0007669"/>
    <property type="project" value="TreeGrafter"/>
</dbReference>
<dbReference type="GeneID" id="105434345"/>
<gene>
    <name evidence="2" type="primary">LOC105434345</name>
</gene>
<accession>A0A6I9WXR7</accession>
<dbReference type="Proteomes" id="UP000504615">
    <property type="component" value="Unplaced"/>
</dbReference>
<dbReference type="RefSeq" id="XP_011648344.1">
    <property type="nucleotide sequence ID" value="XM_011650042.1"/>
</dbReference>
<keyword evidence="1" id="KW-1185">Reference proteome</keyword>
<dbReference type="PANTHER" id="PTHR46669">
    <property type="entry name" value="LEUCINE-RICH PPR MOTIF-CONTAINING PROTEIN, MITOCHONDRIAL"/>
    <property type="match status" value="1"/>
</dbReference>
<dbReference type="OrthoDB" id="767661at2759"/>
<name>A0A6I9WXR7_9HYME</name>
<organism evidence="1 2">
    <name type="scientific">Pogonomyrmex barbatus</name>
    <name type="common">red harvester ant</name>
    <dbReference type="NCBI Taxonomy" id="144034"/>
    <lineage>
        <taxon>Eukaryota</taxon>
        <taxon>Metazoa</taxon>
        <taxon>Ecdysozoa</taxon>
        <taxon>Arthropoda</taxon>
        <taxon>Hexapoda</taxon>
        <taxon>Insecta</taxon>
        <taxon>Pterygota</taxon>
        <taxon>Neoptera</taxon>
        <taxon>Endopterygota</taxon>
        <taxon>Hymenoptera</taxon>
        <taxon>Apocrita</taxon>
        <taxon>Aculeata</taxon>
        <taxon>Formicoidea</taxon>
        <taxon>Formicidae</taxon>
        <taxon>Myrmicinae</taxon>
        <taxon>Pogonomyrmex</taxon>
    </lineage>
</organism>
<dbReference type="GO" id="GO:0003730">
    <property type="term" value="F:mRNA 3'-UTR binding"/>
    <property type="evidence" value="ECO:0007669"/>
    <property type="project" value="TreeGrafter"/>
</dbReference>
<reference evidence="2" key="1">
    <citation type="submission" date="2025-08" db="UniProtKB">
        <authorList>
            <consortium name="RefSeq"/>
        </authorList>
    </citation>
    <scope>IDENTIFICATION</scope>
</reference>
<dbReference type="Gene3D" id="1.25.40.10">
    <property type="entry name" value="Tetratricopeptide repeat domain"/>
    <property type="match status" value="2"/>
</dbReference>
<dbReference type="InterPro" id="IPR002885">
    <property type="entry name" value="PPR_rpt"/>
</dbReference>
<dbReference type="KEGG" id="pbar:105434345"/>